<sequence>MASLLLFLRVIVGGNDERVTGEQDEAAATPASNERLQRRTFPIPPQRPATARDGGGAQEEEERWMIACLEWPRVDRKYAWMQMQVD</sequence>
<dbReference type="Proteomes" id="UP001497457">
    <property type="component" value="Chromosome 20rd"/>
</dbReference>
<name>A0ABC9AHI7_9POAL</name>
<organism evidence="3 4">
    <name type="scientific">Urochloa decumbens</name>
    <dbReference type="NCBI Taxonomy" id="240449"/>
    <lineage>
        <taxon>Eukaryota</taxon>
        <taxon>Viridiplantae</taxon>
        <taxon>Streptophyta</taxon>
        <taxon>Embryophyta</taxon>
        <taxon>Tracheophyta</taxon>
        <taxon>Spermatophyta</taxon>
        <taxon>Magnoliopsida</taxon>
        <taxon>Liliopsida</taxon>
        <taxon>Poales</taxon>
        <taxon>Poaceae</taxon>
        <taxon>PACMAD clade</taxon>
        <taxon>Panicoideae</taxon>
        <taxon>Panicodae</taxon>
        <taxon>Paniceae</taxon>
        <taxon>Melinidinae</taxon>
        <taxon>Urochloa</taxon>
    </lineage>
</organism>
<reference evidence="4" key="1">
    <citation type="submission" date="2024-06" db="EMBL/GenBank/DDBJ databases">
        <authorList>
            <person name="Ryan C."/>
        </authorList>
    </citation>
    <scope>NUCLEOTIDE SEQUENCE [LARGE SCALE GENOMIC DNA]</scope>
</reference>
<evidence type="ECO:0000313" key="3">
    <source>
        <dbReference type="EMBL" id="CAL4977107.1"/>
    </source>
</evidence>
<keyword evidence="4" id="KW-1185">Reference proteome</keyword>
<dbReference type="EMBL" id="OZ075130">
    <property type="protein sequence ID" value="CAL4977107.1"/>
    <property type="molecule type" value="Genomic_DNA"/>
</dbReference>
<proteinExistence type="predicted"/>
<evidence type="ECO:0000256" key="2">
    <source>
        <dbReference type="SAM" id="SignalP"/>
    </source>
</evidence>
<feature type="chain" id="PRO_5044869231" evidence="2">
    <location>
        <begin position="22"/>
        <end position="86"/>
    </location>
</feature>
<evidence type="ECO:0000256" key="1">
    <source>
        <dbReference type="SAM" id="MobiDB-lite"/>
    </source>
</evidence>
<gene>
    <name evidence="3" type="ORF">URODEC1_LOCUS53998</name>
</gene>
<protein>
    <submittedName>
        <fullName evidence="3">Uncharacterized protein</fullName>
    </submittedName>
</protein>
<accession>A0ABC9AHI7</accession>
<dbReference type="AlphaFoldDB" id="A0ABC9AHI7"/>
<feature type="signal peptide" evidence="2">
    <location>
        <begin position="1"/>
        <end position="21"/>
    </location>
</feature>
<evidence type="ECO:0000313" key="4">
    <source>
        <dbReference type="Proteomes" id="UP001497457"/>
    </source>
</evidence>
<reference evidence="3 4" key="2">
    <citation type="submission" date="2024-10" db="EMBL/GenBank/DDBJ databases">
        <authorList>
            <person name="Ryan C."/>
        </authorList>
    </citation>
    <scope>NUCLEOTIDE SEQUENCE [LARGE SCALE GENOMIC DNA]</scope>
</reference>
<feature type="region of interest" description="Disordered" evidence="1">
    <location>
        <begin position="18"/>
        <end position="60"/>
    </location>
</feature>
<keyword evidence="2" id="KW-0732">Signal</keyword>